<dbReference type="Proteomes" id="UP000033452">
    <property type="component" value="Unassembled WGS sequence"/>
</dbReference>
<organism evidence="12 13">
    <name type="scientific">Pseudoalteromonas rubra</name>
    <dbReference type="NCBI Taxonomy" id="43658"/>
    <lineage>
        <taxon>Bacteria</taxon>
        <taxon>Pseudomonadati</taxon>
        <taxon>Pseudomonadota</taxon>
        <taxon>Gammaproteobacteria</taxon>
        <taxon>Alteromonadales</taxon>
        <taxon>Pseudoalteromonadaceae</taxon>
        <taxon>Pseudoalteromonas</taxon>
    </lineage>
</organism>
<dbReference type="RefSeq" id="WP_046003995.1">
    <property type="nucleotide sequence ID" value="NZ_JXYA01000010.1"/>
</dbReference>
<evidence type="ECO:0000256" key="7">
    <source>
        <dbReference type="ARBA" id="ARBA00022741"/>
    </source>
</evidence>
<keyword evidence="9" id="KW-0067">ATP-binding</keyword>
<dbReference type="SMART" id="SM00387">
    <property type="entry name" value="HATPase_c"/>
    <property type="match status" value="1"/>
</dbReference>
<proteinExistence type="predicted"/>
<keyword evidence="5" id="KW-0597">Phosphoprotein</keyword>
<protein>
    <recommendedName>
        <fullName evidence="3">histidine kinase</fullName>
        <ecNumber evidence="3">2.7.13.3</ecNumber>
    </recommendedName>
</protein>
<dbReference type="GO" id="GO:0005524">
    <property type="term" value="F:ATP binding"/>
    <property type="evidence" value="ECO:0007669"/>
    <property type="project" value="UniProtKB-KW"/>
</dbReference>
<dbReference type="Pfam" id="PF00512">
    <property type="entry name" value="HisKA"/>
    <property type="match status" value="1"/>
</dbReference>
<dbReference type="PRINTS" id="PR00344">
    <property type="entry name" value="BCTRLSENSOR"/>
</dbReference>
<keyword evidence="7" id="KW-0547">Nucleotide-binding</keyword>
<evidence type="ECO:0000313" key="13">
    <source>
        <dbReference type="Proteomes" id="UP000033452"/>
    </source>
</evidence>
<dbReference type="PROSITE" id="PS50109">
    <property type="entry name" value="HIS_KIN"/>
    <property type="match status" value="1"/>
</dbReference>
<dbReference type="SMART" id="SM00388">
    <property type="entry name" value="HisKA"/>
    <property type="match status" value="1"/>
</dbReference>
<keyword evidence="13" id="KW-1185">Reference proteome</keyword>
<dbReference type="Gene3D" id="1.10.287.130">
    <property type="match status" value="1"/>
</dbReference>
<evidence type="ECO:0000256" key="2">
    <source>
        <dbReference type="ARBA" id="ARBA00004651"/>
    </source>
</evidence>
<sequence>MLRLLVSLYIVVFASIIAINLGSEAIWRNWVDQAPDDLRHATLVAGQYKQALSYIKEDEFESFLSTQTQLTVFPYEDVAWLPEQLTALRQGEIITSFDDTGNALLLFMTNNGMSVAQLGPFAPAQSAELKQYTIKFLSYSVLALLLVIWLRPLWIDLVQLKRTSEKLASGSLDLTTSRSRFSAIYTLTQQIERMALKTASLMSNQKQLVNAVSHELRTPLARLKFALAMLAPKAPEQVAAMEEDVTEMEVLIDEMLSYARLEFANQQLHMQQCNLAPLILDQLEKLTRTTDKQLITNTINDTLVMCDPHQLTRVIQNLLQNADKYGQSTIRISLEQRQNMAVFTVEDDGPGIPESKREQVFQPFSRLDKSRNKETGGFGLGLAIVSKILSWHNTSCEINDSELGGACFTVQLPLVSQSKHG</sequence>
<dbReference type="PATRIC" id="fig|43658.5.peg.1179"/>
<dbReference type="InterPro" id="IPR005467">
    <property type="entry name" value="His_kinase_dom"/>
</dbReference>
<dbReference type="CDD" id="cd00082">
    <property type="entry name" value="HisKA"/>
    <property type="match status" value="1"/>
</dbReference>
<dbReference type="EMBL" id="JXYA01000010">
    <property type="protein sequence ID" value="KJZ11371.1"/>
    <property type="molecule type" value="Genomic_DNA"/>
</dbReference>
<dbReference type="InterPro" id="IPR004358">
    <property type="entry name" value="Sig_transdc_His_kin-like_C"/>
</dbReference>
<comment type="catalytic activity">
    <reaction evidence="1">
        <text>ATP + protein L-histidine = ADP + protein N-phospho-L-histidine.</text>
        <dbReference type="EC" id="2.7.13.3"/>
    </reaction>
</comment>
<name>A0A0F4QUH1_9GAMM</name>
<dbReference type="OrthoDB" id="9804645at2"/>
<comment type="subcellular location">
    <subcellularLocation>
        <location evidence="2">Cell membrane</location>
        <topology evidence="2">Multi-pass membrane protein</topology>
    </subcellularLocation>
</comment>
<evidence type="ECO:0000256" key="1">
    <source>
        <dbReference type="ARBA" id="ARBA00000085"/>
    </source>
</evidence>
<dbReference type="AlphaFoldDB" id="A0A0F4QUH1"/>
<dbReference type="InterPro" id="IPR036097">
    <property type="entry name" value="HisK_dim/P_sf"/>
</dbReference>
<keyword evidence="10" id="KW-0812">Transmembrane</keyword>
<keyword evidence="6" id="KW-0808">Transferase</keyword>
<dbReference type="InterPro" id="IPR036890">
    <property type="entry name" value="HATPase_C_sf"/>
</dbReference>
<accession>A0A0F4QUH1</accession>
<dbReference type="Pfam" id="PF02518">
    <property type="entry name" value="HATPase_c"/>
    <property type="match status" value="1"/>
</dbReference>
<dbReference type="EC" id="2.7.13.3" evidence="3"/>
<reference evidence="12 13" key="1">
    <citation type="journal article" date="2015" name="BMC Genomics">
        <title>Genome mining reveals unlocked bioactive potential of marine Gram-negative bacteria.</title>
        <authorList>
            <person name="Machado H."/>
            <person name="Sonnenschein E.C."/>
            <person name="Melchiorsen J."/>
            <person name="Gram L."/>
        </authorList>
    </citation>
    <scope>NUCLEOTIDE SEQUENCE [LARGE SCALE GENOMIC DNA]</scope>
    <source>
        <strain evidence="12 13">S2471</strain>
    </source>
</reference>
<evidence type="ECO:0000256" key="8">
    <source>
        <dbReference type="ARBA" id="ARBA00022777"/>
    </source>
</evidence>
<gene>
    <name evidence="12" type="ORF">TW77_05655</name>
</gene>
<evidence type="ECO:0000256" key="3">
    <source>
        <dbReference type="ARBA" id="ARBA00012438"/>
    </source>
</evidence>
<evidence type="ECO:0000256" key="4">
    <source>
        <dbReference type="ARBA" id="ARBA00022475"/>
    </source>
</evidence>
<dbReference type="InterPro" id="IPR003594">
    <property type="entry name" value="HATPase_dom"/>
</dbReference>
<keyword evidence="10" id="KW-0472">Membrane</keyword>
<dbReference type="SUPFAM" id="SSF55874">
    <property type="entry name" value="ATPase domain of HSP90 chaperone/DNA topoisomerase II/histidine kinase"/>
    <property type="match status" value="1"/>
</dbReference>
<evidence type="ECO:0000256" key="6">
    <source>
        <dbReference type="ARBA" id="ARBA00022679"/>
    </source>
</evidence>
<dbReference type="GO" id="GO:0000155">
    <property type="term" value="F:phosphorelay sensor kinase activity"/>
    <property type="evidence" value="ECO:0007669"/>
    <property type="project" value="InterPro"/>
</dbReference>
<comment type="caution">
    <text evidence="12">The sequence shown here is derived from an EMBL/GenBank/DDBJ whole genome shotgun (WGS) entry which is preliminary data.</text>
</comment>
<dbReference type="PANTHER" id="PTHR44936:SF10">
    <property type="entry name" value="SENSOR PROTEIN RSTB"/>
    <property type="match status" value="1"/>
</dbReference>
<feature type="transmembrane region" description="Helical" evidence="10">
    <location>
        <begin position="136"/>
        <end position="154"/>
    </location>
</feature>
<keyword evidence="10" id="KW-1133">Transmembrane helix</keyword>
<dbReference type="Gene3D" id="3.30.565.10">
    <property type="entry name" value="Histidine kinase-like ATPase, C-terminal domain"/>
    <property type="match status" value="1"/>
</dbReference>
<feature type="transmembrane region" description="Helical" evidence="10">
    <location>
        <begin position="6"/>
        <end position="23"/>
    </location>
</feature>
<evidence type="ECO:0000256" key="5">
    <source>
        <dbReference type="ARBA" id="ARBA00022553"/>
    </source>
</evidence>
<dbReference type="GO" id="GO:0005886">
    <property type="term" value="C:plasma membrane"/>
    <property type="evidence" value="ECO:0007669"/>
    <property type="project" value="UniProtKB-SubCell"/>
</dbReference>
<keyword evidence="4" id="KW-1003">Cell membrane</keyword>
<evidence type="ECO:0000256" key="9">
    <source>
        <dbReference type="ARBA" id="ARBA00022840"/>
    </source>
</evidence>
<dbReference type="SUPFAM" id="SSF47384">
    <property type="entry name" value="Homodimeric domain of signal transducing histidine kinase"/>
    <property type="match status" value="1"/>
</dbReference>
<feature type="domain" description="Histidine kinase" evidence="11">
    <location>
        <begin position="211"/>
        <end position="416"/>
    </location>
</feature>
<evidence type="ECO:0000313" key="12">
    <source>
        <dbReference type="EMBL" id="KJZ11371.1"/>
    </source>
</evidence>
<evidence type="ECO:0000256" key="10">
    <source>
        <dbReference type="SAM" id="Phobius"/>
    </source>
</evidence>
<dbReference type="InterPro" id="IPR050980">
    <property type="entry name" value="2C_sensor_his_kinase"/>
</dbReference>
<keyword evidence="8 12" id="KW-0418">Kinase</keyword>
<dbReference type="InterPro" id="IPR003661">
    <property type="entry name" value="HisK_dim/P_dom"/>
</dbReference>
<evidence type="ECO:0000259" key="11">
    <source>
        <dbReference type="PROSITE" id="PS50109"/>
    </source>
</evidence>
<dbReference type="PANTHER" id="PTHR44936">
    <property type="entry name" value="SENSOR PROTEIN CREC"/>
    <property type="match status" value="1"/>
</dbReference>